<proteinExistence type="predicted"/>
<comment type="caution">
    <text evidence="1">The sequence shown here is derived from an EMBL/GenBank/DDBJ whole genome shotgun (WGS) entry which is preliminary data.</text>
</comment>
<protein>
    <submittedName>
        <fullName evidence="1">Uncharacterized protein</fullName>
    </submittedName>
</protein>
<name>A0A645HSV4_9ZZZZ</name>
<dbReference type="EMBL" id="VSSQ01098680">
    <property type="protein sequence ID" value="MPN41552.1"/>
    <property type="molecule type" value="Genomic_DNA"/>
</dbReference>
<gene>
    <name evidence="1" type="ORF">SDC9_189105</name>
</gene>
<reference evidence="1" key="1">
    <citation type="submission" date="2019-08" db="EMBL/GenBank/DDBJ databases">
        <authorList>
            <person name="Kucharzyk K."/>
            <person name="Murdoch R.W."/>
            <person name="Higgins S."/>
            <person name="Loffler F."/>
        </authorList>
    </citation>
    <scope>NUCLEOTIDE SEQUENCE</scope>
</reference>
<dbReference type="AlphaFoldDB" id="A0A645HSV4"/>
<evidence type="ECO:0000313" key="1">
    <source>
        <dbReference type="EMBL" id="MPN41552.1"/>
    </source>
</evidence>
<sequence>MRPFGQTRHFRTVHERGERTRVAFARVQKLKVALIDIQLERRRVFVQRQVVRVALQLQQRRVDDVVKRHKKTSSFFRSKSKSLRAGLRHFTSRL</sequence>
<accession>A0A645HSV4</accession>
<organism evidence="1">
    <name type="scientific">bioreactor metagenome</name>
    <dbReference type="NCBI Taxonomy" id="1076179"/>
    <lineage>
        <taxon>unclassified sequences</taxon>
        <taxon>metagenomes</taxon>
        <taxon>ecological metagenomes</taxon>
    </lineage>
</organism>